<protein>
    <submittedName>
        <fullName evidence="1">Uncharacterized protein</fullName>
    </submittedName>
</protein>
<dbReference type="Proteomes" id="UP001163321">
    <property type="component" value="Chromosome 2"/>
</dbReference>
<accession>A0ACC0WCV6</accession>
<evidence type="ECO:0000313" key="2">
    <source>
        <dbReference type="Proteomes" id="UP001163321"/>
    </source>
</evidence>
<gene>
    <name evidence="1" type="ORF">PsorP6_017895</name>
</gene>
<name>A0ACC0WCV6_9STRA</name>
<proteinExistence type="predicted"/>
<keyword evidence="2" id="KW-1185">Reference proteome</keyword>
<organism evidence="1 2">
    <name type="scientific">Peronosclerospora sorghi</name>
    <dbReference type="NCBI Taxonomy" id="230839"/>
    <lineage>
        <taxon>Eukaryota</taxon>
        <taxon>Sar</taxon>
        <taxon>Stramenopiles</taxon>
        <taxon>Oomycota</taxon>
        <taxon>Peronosporomycetes</taxon>
        <taxon>Peronosporales</taxon>
        <taxon>Peronosporaceae</taxon>
        <taxon>Peronosclerospora</taxon>
    </lineage>
</organism>
<reference evidence="1 2" key="1">
    <citation type="journal article" date="2022" name="bioRxiv">
        <title>The genome of the oomycete Peronosclerospora sorghi, a cosmopolitan pathogen of maize and sorghum, is inflated with dispersed pseudogenes.</title>
        <authorList>
            <person name="Fletcher K."/>
            <person name="Martin F."/>
            <person name="Isakeit T."/>
            <person name="Cavanaugh K."/>
            <person name="Magill C."/>
            <person name="Michelmore R."/>
        </authorList>
    </citation>
    <scope>NUCLEOTIDE SEQUENCE [LARGE SCALE GENOMIC DNA]</scope>
    <source>
        <strain evidence="1">P6</strain>
    </source>
</reference>
<evidence type="ECO:0000313" key="1">
    <source>
        <dbReference type="EMBL" id="KAI9916257.1"/>
    </source>
</evidence>
<comment type="caution">
    <text evidence="1">The sequence shown here is derived from an EMBL/GenBank/DDBJ whole genome shotgun (WGS) entry which is preliminary data.</text>
</comment>
<sequence length="163" mass="18072">MEVGACFDNFAAVKRAAADHASLNGYSFNLDKHDKKRLVLACRTTDCPYHLRAIIDCHSVCKITKLNFTHTCAGNLQEGRGSQNAKKWVAQAIHTGMVVNPKTAPKQIQDHMRMQHDDQREQFRKFRSYCAALKAADPQTTATVKASSISVPSILPDSPRAFA</sequence>
<dbReference type="EMBL" id="CM047581">
    <property type="protein sequence ID" value="KAI9916257.1"/>
    <property type="molecule type" value="Genomic_DNA"/>
</dbReference>